<sequence>MSQMLPNELIEQIVQWLPPLHRFQLSTAFRFLVIQRQTVPFLEAATPDAASCKGQVDLLNYLKHNSLPFQYSSAAMDGASRYGHVTILQWWADLGEPLLYTKDAMNWASRNGHTQVLEWWKAQKDRYTLQYSDEAMDWAAEHNQSETIKWWLLVSNLWIHCSSKCVDWISRHGNKELLQLWFKQPFVRWFPSLGRPSLDTIDYAPNALILDFWLNQDRASFKSSTMAMDFASQNGNLGVLQWWKDSGLELRFTSAAIDGARENGHIIVLDWWIESAIAAK</sequence>
<name>A0A1Y2BVI3_9FUNG</name>
<protein>
    <recommendedName>
        <fullName evidence="3">F-box domain-containing protein</fullName>
    </recommendedName>
</protein>
<dbReference type="STRING" id="329046.A0A1Y2BVI3"/>
<evidence type="ECO:0000313" key="1">
    <source>
        <dbReference type="EMBL" id="ORY38637.1"/>
    </source>
</evidence>
<dbReference type="AlphaFoldDB" id="A0A1Y2BVI3"/>
<keyword evidence="2" id="KW-1185">Reference proteome</keyword>
<dbReference type="Gene3D" id="1.25.40.20">
    <property type="entry name" value="Ankyrin repeat-containing domain"/>
    <property type="match status" value="1"/>
</dbReference>
<accession>A0A1Y2BVI3</accession>
<organism evidence="1 2">
    <name type="scientific">Rhizoclosmatium globosum</name>
    <dbReference type="NCBI Taxonomy" id="329046"/>
    <lineage>
        <taxon>Eukaryota</taxon>
        <taxon>Fungi</taxon>
        <taxon>Fungi incertae sedis</taxon>
        <taxon>Chytridiomycota</taxon>
        <taxon>Chytridiomycota incertae sedis</taxon>
        <taxon>Chytridiomycetes</taxon>
        <taxon>Chytridiales</taxon>
        <taxon>Chytriomycetaceae</taxon>
        <taxon>Rhizoclosmatium</taxon>
    </lineage>
</organism>
<dbReference type="Proteomes" id="UP000193642">
    <property type="component" value="Unassembled WGS sequence"/>
</dbReference>
<dbReference type="InterPro" id="IPR036770">
    <property type="entry name" value="Ankyrin_rpt-contain_sf"/>
</dbReference>
<dbReference type="SUPFAM" id="SSF140860">
    <property type="entry name" value="Pseudo ankyrin repeat-like"/>
    <property type="match status" value="1"/>
</dbReference>
<gene>
    <name evidence="1" type="ORF">BCR33DRAFT_426948</name>
</gene>
<dbReference type="PANTHER" id="PTHR46586">
    <property type="entry name" value="ANKYRIN REPEAT-CONTAINING PROTEIN"/>
    <property type="match status" value="1"/>
</dbReference>
<dbReference type="PANTHER" id="PTHR46586:SF3">
    <property type="entry name" value="ANKYRIN REPEAT-CONTAINING PROTEIN"/>
    <property type="match status" value="1"/>
</dbReference>
<reference evidence="1 2" key="1">
    <citation type="submission" date="2016-07" db="EMBL/GenBank/DDBJ databases">
        <title>Pervasive Adenine N6-methylation of Active Genes in Fungi.</title>
        <authorList>
            <consortium name="DOE Joint Genome Institute"/>
            <person name="Mondo S.J."/>
            <person name="Dannebaum R.O."/>
            <person name="Kuo R.C."/>
            <person name="Labutti K."/>
            <person name="Haridas S."/>
            <person name="Kuo A."/>
            <person name="Salamov A."/>
            <person name="Ahrendt S.R."/>
            <person name="Lipzen A."/>
            <person name="Sullivan W."/>
            <person name="Andreopoulos W.B."/>
            <person name="Clum A."/>
            <person name="Lindquist E."/>
            <person name="Daum C."/>
            <person name="Ramamoorthy G.K."/>
            <person name="Gryganskyi A."/>
            <person name="Culley D."/>
            <person name="Magnuson J.K."/>
            <person name="James T.Y."/>
            <person name="O'Malley M.A."/>
            <person name="Stajich J.E."/>
            <person name="Spatafora J.W."/>
            <person name="Visel A."/>
            <person name="Grigoriev I.V."/>
        </authorList>
    </citation>
    <scope>NUCLEOTIDE SEQUENCE [LARGE SCALE GENOMIC DNA]</scope>
    <source>
        <strain evidence="1 2">JEL800</strain>
    </source>
</reference>
<comment type="caution">
    <text evidence="1">The sequence shown here is derived from an EMBL/GenBank/DDBJ whole genome shotgun (WGS) entry which is preliminary data.</text>
</comment>
<dbReference type="InterPro" id="IPR052050">
    <property type="entry name" value="SecEffector_AnkRepeat"/>
</dbReference>
<evidence type="ECO:0000313" key="2">
    <source>
        <dbReference type="Proteomes" id="UP000193642"/>
    </source>
</evidence>
<proteinExistence type="predicted"/>
<dbReference type="EMBL" id="MCGO01000043">
    <property type="protein sequence ID" value="ORY38637.1"/>
    <property type="molecule type" value="Genomic_DNA"/>
</dbReference>
<dbReference type="OrthoDB" id="63159at2759"/>
<evidence type="ECO:0008006" key="3">
    <source>
        <dbReference type="Google" id="ProtNLM"/>
    </source>
</evidence>